<dbReference type="Proteomes" id="UP000015105">
    <property type="component" value="Chromosome 6D"/>
</dbReference>
<organism evidence="1 2">
    <name type="scientific">Aegilops tauschii subsp. strangulata</name>
    <name type="common">Goatgrass</name>
    <dbReference type="NCBI Taxonomy" id="200361"/>
    <lineage>
        <taxon>Eukaryota</taxon>
        <taxon>Viridiplantae</taxon>
        <taxon>Streptophyta</taxon>
        <taxon>Embryophyta</taxon>
        <taxon>Tracheophyta</taxon>
        <taxon>Spermatophyta</taxon>
        <taxon>Magnoliopsida</taxon>
        <taxon>Liliopsida</taxon>
        <taxon>Poales</taxon>
        <taxon>Poaceae</taxon>
        <taxon>BOP clade</taxon>
        <taxon>Pooideae</taxon>
        <taxon>Triticodae</taxon>
        <taxon>Triticeae</taxon>
        <taxon>Triticinae</taxon>
        <taxon>Aegilops</taxon>
    </lineage>
</organism>
<name>A0A453NIF4_AEGTS</name>
<reference evidence="2" key="1">
    <citation type="journal article" date="2014" name="Science">
        <title>Ancient hybridizations among the ancestral genomes of bread wheat.</title>
        <authorList>
            <consortium name="International Wheat Genome Sequencing Consortium,"/>
            <person name="Marcussen T."/>
            <person name="Sandve S.R."/>
            <person name="Heier L."/>
            <person name="Spannagl M."/>
            <person name="Pfeifer M."/>
            <person name="Jakobsen K.S."/>
            <person name="Wulff B.B."/>
            <person name="Steuernagel B."/>
            <person name="Mayer K.F."/>
            <person name="Olsen O.A."/>
        </authorList>
    </citation>
    <scope>NUCLEOTIDE SEQUENCE [LARGE SCALE GENOMIC DNA]</scope>
    <source>
        <strain evidence="2">cv. AL8/78</strain>
    </source>
</reference>
<reference evidence="1" key="5">
    <citation type="journal article" date="2021" name="G3 (Bethesda)">
        <title>Aegilops tauschii genome assembly Aet v5.0 features greater sequence contiguity and improved annotation.</title>
        <authorList>
            <person name="Wang L."/>
            <person name="Zhu T."/>
            <person name="Rodriguez J.C."/>
            <person name="Deal K.R."/>
            <person name="Dubcovsky J."/>
            <person name="McGuire P.E."/>
            <person name="Lux T."/>
            <person name="Spannagl M."/>
            <person name="Mayer K.F.X."/>
            <person name="Baldrich P."/>
            <person name="Meyers B.C."/>
            <person name="Huo N."/>
            <person name="Gu Y.Q."/>
            <person name="Zhou H."/>
            <person name="Devos K.M."/>
            <person name="Bennetzen J.L."/>
            <person name="Unver T."/>
            <person name="Budak H."/>
            <person name="Gulick P.J."/>
            <person name="Galiba G."/>
            <person name="Kalapos B."/>
            <person name="Nelson D.R."/>
            <person name="Li P."/>
            <person name="You F.M."/>
            <person name="Luo M.C."/>
            <person name="Dvorak J."/>
        </authorList>
    </citation>
    <scope>NUCLEOTIDE SEQUENCE [LARGE SCALE GENOMIC DNA]</scope>
    <source>
        <strain evidence="1">cv. AL8/78</strain>
    </source>
</reference>
<reference evidence="2" key="2">
    <citation type="journal article" date="2017" name="Nat. Plants">
        <title>The Aegilops tauschii genome reveals multiple impacts of transposons.</title>
        <authorList>
            <person name="Zhao G."/>
            <person name="Zou C."/>
            <person name="Li K."/>
            <person name="Wang K."/>
            <person name="Li T."/>
            <person name="Gao L."/>
            <person name="Zhang X."/>
            <person name="Wang H."/>
            <person name="Yang Z."/>
            <person name="Liu X."/>
            <person name="Jiang W."/>
            <person name="Mao L."/>
            <person name="Kong X."/>
            <person name="Jiao Y."/>
            <person name="Jia J."/>
        </authorList>
    </citation>
    <scope>NUCLEOTIDE SEQUENCE [LARGE SCALE GENOMIC DNA]</scope>
    <source>
        <strain evidence="2">cv. AL8/78</strain>
    </source>
</reference>
<accession>A0A453NIF4</accession>
<reference evidence="1" key="4">
    <citation type="submission" date="2019-03" db="UniProtKB">
        <authorList>
            <consortium name="EnsemblPlants"/>
        </authorList>
    </citation>
    <scope>IDENTIFICATION</scope>
</reference>
<keyword evidence="2" id="KW-1185">Reference proteome</keyword>
<protein>
    <submittedName>
        <fullName evidence="1">Uncharacterized protein</fullName>
    </submittedName>
</protein>
<dbReference type="Gramene" id="AET6Gv20377900.25">
    <property type="protein sequence ID" value="AET6Gv20377900.25"/>
    <property type="gene ID" value="AET6Gv20377900"/>
</dbReference>
<dbReference type="AlphaFoldDB" id="A0A453NIF4"/>
<evidence type="ECO:0000313" key="1">
    <source>
        <dbReference type="EnsemblPlants" id="AET6Gv20377900.25"/>
    </source>
</evidence>
<proteinExistence type="predicted"/>
<evidence type="ECO:0000313" key="2">
    <source>
        <dbReference type="Proteomes" id="UP000015105"/>
    </source>
</evidence>
<sequence>KTWIFRLVNFFVQYFVKIESTSFLYSDCSVNILMTIRLQWSLLSHQHTISNVVSDKYILYSRTTLICYCFKLSTIFDSPSYLFLLT</sequence>
<dbReference type="EnsemblPlants" id="AET6Gv20377900.25">
    <property type="protein sequence ID" value="AET6Gv20377900.25"/>
    <property type="gene ID" value="AET6Gv20377900"/>
</dbReference>
<reference evidence="1" key="3">
    <citation type="journal article" date="2017" name="Nature">
        <title>Genome sequence of the progenitor of the wheat D genome Aegilops tauschii.</title>
        <authorList>
            <person name="Luo M.C."/>
            <person name="Gu Y.Q."/>
            <person name="Puiu D."/>
            <person name="Wang H."/>
            <person name="Twardziok S.O."/>
            <person name="Deal K.R."/>
            <person name="Huo N."/>
            <person name="Zhu T."/>
            <person name="Wang L."/>
            <person name="Wang Y."/>
            <person name="McGuire P.E."/>
            <person name="Liu S."/>
            <person name="Long H."/>
            <person name="Ramasamy R.K."/>
            <person name="Rodriguez J.C."/>
            <person name="Van S.L."/>
            <person name="Yuan L."/>
            <person name="Wang Z."/>
            <person name="Xia Z."/>
            <person name="Xiao L."/>
            <person name="Anderson O.D."/>
            <person name="Ouyang S."/>
            <person name="Liang Y."/>
            <person name="Zimin A.V."/>
            <person name="Pertea G."/>
            <person name="Qi P."/>
            <person name="Bennetzen J.L."/>
            <person name="Dai X."/>
            <person name="Dawson M.W."/>
            <person name="Muller H.G."/>
            <person name="Kugler K."/>
            <person name="Rivarola-Duarte L."/>
            <person name="Spannagl M."/>
            <person name="Mayer K.F.X."/>
            <person name="Lu F.H."/>
            <person name="Bevan M.W."/>
            <person name="Leroy P."/>
            <person name="Li P."/>
            <person name="You F.M."/>
            <person name="Sun Q."/>
            <person name="Liu Z."/>
            <person name="Lyons E."/>
            <person name="Wicker T."/>
            <person name="Salzberg S.L."/>
            <person name="Devos K.M."/>
            <person name="Dvorak J."/>
        </authorList>
    </citation>
    <scope>NUCLEOTIDE SEQUENCE [LARGE SCALE GENOMIC DNA]</scope>
    <source>
        <strain evidence="1">cv. AL8/78</strain>
    </source>
</reference>